<proteinExistence type="predicted"/>
<gene>
    <name evidence="1" type="ORF">LCGC14_2078550</name>
</gene>
<reference evidence="1" key="1">
    <citation type="journal article" date="2015" name="Nature">
        <title>Complex archaea that bridge the gap between prokaryotes and eukaryotes.</title>
        <authorList>
            <person name="Spang A."/>
            <person name="Saw J.H."/>
            <person name="Jorgensen S.L."/>
            <person name="Zaremba-Niedzwiedzka K."/>
            <person name="Martijn J."/>
            <person name="Lind A.E."/>
            <person name="van Eijk R."/>
            <person name="Schleper C."/>
            <person name="Guy L."/>
            <person name="Ettema T.J."/>
        </authorList>
    </citation>
    <scope>NUCLEOTIDE SEQUENCE</scope>
</reference>
<accession>A0A0F9F3M1</accession>
<comment type="caution">
    <text evidence="1">The sequence shown here is derived from an EMBL/GenBank/DDBJ whole genome shotgun (WGS) entry which is preliminary data.</text>
</comment>
<evidence type="ECO:0000313" key="1">
    <source>
        <dbReference type="EMBL" id="KKL73076.1"/>
    </source>
</evidence>
<dbReference type="EMBL" id="LAZR01025077">
    <property type="protein sequence ID" value="KKL73076.1"/>
    <property type="molecule type" value="Genomic_DNA"/>
</dbReference>
<organism evidence="1">
    <name type="scientific">marine sediment metagenome</name>
    <dbReference type="NCBI Taxonomy" id="412755"/>
    <lineage>
        <taxon>unclassified sequences</taxon>
        <taxon>metagenomes</taxon>
        <taxon>ecological metagenomes</taxon>
    </lineage>
</organism>
<protein>
    <submittedName>
        <fullName evidence="1">Uncharacterized protein</fullName>
    </submittedName>
</protein>
<name>A0A0F9F3M1_9ZZZZ</name>
<sequence>MQTYLITKEPTEELELRVEDGRYTLIQTYRTPDGERRKVVIMNKREVLELHQAIGKEIRGE</sequence>
<dbReference type="AlphaFoldDB" id="A0A0F9F3M1"/>